<gene>
    <name evidence="3" type="ORF">GCM10022276_22350</name>
</gene>
<reference evidence="4" key="1">
    <citation type="journal article" date="2019" name="Int. J. Syst. Evol. Microbiol.">
        <title>The Global Catalogue of Microorganisms (GCM) 10K type strain sequencing project: providing services to taxonomists for standard genome sequencing and annotation.</title>
        <authorList>
            <consortium name="The Broad Institute Genomics Platform"/>
            <consortium name="The Broad Institute Genome Sequencing Center for Infectious Disease"/>
            <person name="Wu L."/>
            <person name="Ma J."/>
        </authorList>
    </citation>
    <scope>NUCLEOTIDE SEQUENCE [LARGE SCALE GENOMIC DNA]</scope>
    <source>
        <strain evidence="4">JCM 17543</strain>
    </source>
</reference>
<evidence type="ECO:0000313" key="4">
    <source>
        <dbReference type="Proteomes" id="UP001500827"/>
    </source>
</evidence>
<evidence type="ECO:0000313" key="3">
    <source>
        <dbReference type="EMBL" id="GAA3903201.1"/>
    </source>
</evidence>
<dbReference type="Proteomes" id="UP001500827">
    <property type="component" value="Unassembled WGS sequence"/>
</dbReference>
<protein>
    <recommendedName>
        <fullName evidence="5">Secreted protein</fullName>
    </recommendedName>
</protein>
<evidence type="ECO:0008006" key="5">
    <source>
        <dbReference type="Google" id="ProtNLM"/>
    </source>
</evidence>
<sequence length="94" mass="10145">MVRTAIFLALASVVATPAAAQITFDDSTQPAQGTNAKSKDPNRVICERQEEMGSRLGGKKVCKTAAEWQLEREVQRRVLEDTQRQATSTGAPAG</sequence>
<feature type="region of interest" description="Disordered" evidence="1">
    <location>
        <begin position="23"/>
        <end position="42"/>
    </location>
</feature>
<comment type="caution">
    <text evidence="3">The sequence shown here is derived from an EMBL/GenBank/DDBJ whole genome shotgun (WGS) entry which is preliminary data.</text>
</comment>
<feature type="compositionally biased region" description="Polar residues" evidence="1">
    <location>
        <begin position="24"/>
        <end position="36"/>
    </location>
</feature>
<evidence type="ECO:0000256" key="2">
    <source>
        <dbReference type="SAM" id="SignalP"/>
    </source>
</evidence>
<feature type="signal peptide" evidence="2">
    <location>
        <begin position="1"/>
        <end position="20"/>
    </location>
</feature>
<dbReference type="EMBL" id="BAABBM010000001">
    <property type="protein sequence ID" value="GAA3903201.1"/>
    <property type="molecule type" value="Genomic_DNA"/>
</dbReference>
<organism evidence="3 4">
    <name type="scientific">Sphingomonas limnosediminicola</name>
    <dbReference type="NCBI Taxonomy" id="940133"/>
    <lineage>
        <taxon>Bacteria</taxon>
        <taxon>Pseudomonadati</taxon>
        <taxon>Pseudomonadota</taxon>
        <taxon>Alphaproteobacteria</taxon>
        <taxon>Sphingomonadales</taxon>
        <taxon>Sphingomonadaceae</taxon>
        <taxon>Sphingomonas</taxon>
    </lineage>
</organism>
<name>A0ABP7LJM4_9SPHN</name>
<accession>A0ABP7LJM4</accession>
<proteinExistence type="predicted"/>
<keyword evidence="4" id="KW-1185">Reference proteome</keyword>
<feature type="chain" id="PRO_5045676304" description="Secreted protein" evidence="2">
    <location>
        <begin position="21"/>
        <end position="94"/>
    </location>
</feature>
<keyword evidence="2" id="KW-0732">Signal</keyword>
<evidence type="ECO:0000256" key="1">
    <source>
        <dbReference type="SAM" id="MobiDB-lite"/>
    </source>
</evidence>
<dbReference type="RefSeq" id="WP_344699777.1">
    <property type="nucleotide sequence ID" value="NZ_BAABBM010000001.1"/>
</dbReference>